<comment type="cofactor">
    <cofactor evidence="5">
        <name>Zn(2+)</name>
        <dbReference type="ChEBI" id="CHEBI:29105"/>
    </cofactor>
    <text evidence="5">Binds 1 zinc ion per subunit.</text>
</comment>
<evidence type="ECO:0000256" key="3">
    <source>
        <dbReference type="ARBA" id="ARBA00022723"/>
    </source>
</evidence>
<evidence type="ECO:0000256" key="5">
    <source>
        <dbReference type="HAMAP-Rule" id="MF_03043"/>
    </source>
</evidence>
<keyword evidence="3 5" id="KW-0479">Metal-binding</keyword>
<comment type="caution">
    <text evidence="7">The sequence shown here is derived from an EMBL/GenBank/DDBJ whole genome shotgun (WGS) entry which is preliminary data.</text>
</comment>
<comment type="subcellular location">
    <subcellularLocation>
        <location evidence="5">Cytoplasm</location>
    </subcellularLocation>
</comment>
<proteinExistence type="inferred from homology"/>
<comment type="subunit">
    <text evidence="5">Heterodimer of a catalytic subunit and an accessory subunit.</text>
</comment>
<keyword evidence="1 5" id="KW-0963">Cytoplasm</keyword>
<feature type="domain" description="tRNA-guanine(15) transglycosylase-like" evidence="6">
    <location>
        <begin position="12"/>
        <end position="383"/>
    </location>
</feature>
<dbReference type="GO" id="GO:0005737">
    <property type="term" value="C:cytoplasm"/>
    <property type="evidence" value="ECO:0007669"/>
    <property type="project" value="UniProtKB-SubCell"/>
</dbReference>
<name>A0AA35WYX8_GEOBA</name>
<dbReference type="SUPFAM" id="SSF51713">
    <property type="entry name" value="tRNA-guanine transglycosylase"/>
    <property type="match status" value="1"/>
</dbReference>
<evidence type="ECO:0000313" key="8">
    <source>
        <dbReference type="Proteomes" id="UP001174909"/>
    </source>
</evidence>
<dbReference type="InterPro" id="IPR036511">
    <property type="entry name" value="TGT-like_sf"/>
</dbReference>
<keyword evidence="2 5" id="KW-0819">tRNA processing</keyword>
<dbReference type="InterPro" id="IPR002616">
    <property type="entry name" value="tRNA_ribo_trans-like"/>
</dbReference>
<organism evidence="7 8">
    <name type="scientific">Geodia barretti</name>
    <name type="common">Barrett's horny sponge</name>
    <dbReference type="NCBI Taxonomy" id="519541"/>
    <lineage>
        <taxon>Eukaryota</taxon>
        <taxon>Metazoa</taxon>
        <taxon>Porifera</taxon>
        <taxon>Demospongiae</taxon>
        <taxon>Heteroscleromorpha</taxon>
        <taxon>Tetractinellida</taxon>
        <taxon>Astrophorina</taxon>
        <taxon>Geodiidae</taxon>
        <taxon>Geodia</taxon>
    </lineage>
</organism>
<protein>
    <recommendedName>
        <fullName evidence="5">Queuine tRNA-ribosyltransferase accessory subunit 2</fullName>
    </recommendedName>
    <alternativeName>
        <fullName evidence="5">Queuine tRNA-ribosyltransferase domain-containing protein 1</fullName>
    </alternativeName>
</protein>
<accession>A0AA35WYX8</accession>
<evidence type="ECO:0000256" key="4">
    <source>
        <dbReference type="ARBA" id="ARBA00022833"/>
    </source>
</evidence>
<dbReference type="Gene3D" id="3.20.20.105">
    <property type="entry name" value="Queuine tRNA-ribosyltransferase-like"/>
    <property type="match status" value="1"/>
</dbReference>
<dbReference type="Proteomes" id="UP001174909">
    <property type="component" value="Unassembled WGS sequence"/>
</dbReference>
<keyword evidence="4 5" id="KW-0862">Zinc</keyword>
<reference evidence="7" key="1">
    <citation type="submission" date="2023-03" db="EMBL/GenBank/DDBJ databases">
        <authorList>
            <person name="Steffen K."/>
            <person name="Cardenas P."/>
        </authorList>
    </citation>
    <scope>NUCLEOTIDE SEQUENCE</scope>
</reference>
<keyword evidence="8" id="KW-1185">Reference proteome</keyword>
<comment type="function">
    <text evidence="5">Non-catalytic subunit of the queuine tRNA-ribosyltransferase (TGT) that catalyzes the base-exchange of a guanine (G) residue with queuine (Q) at position 34 (anticodon wobble position) in tRNAs with GU(N) anticodons (tRNA-Asp, -Asn, -His and -Tyr), resulting in the hypermodified nucleoside queuosine (7-(((4,5-cis-dihydroxy-2-cyclopenten-1-yl)amino)methyl)-7-deazaguanosine).</text>
</comment>
<feature type="binding site" evidence="5">
    <location>
        <position position="341"/>
    </location>
    <ligand>
        <name>Zn(2+)</name>
        <dbReference type="ChEBI" id="CHEBI:29105"/>
    </ligand>
</feature>
<feature type="binding site" evidence="5">
    <location>
        <position position="338"/>
    </location>
    <ligand>
        <name>Zn(2+)</name>
        <dbReference type="ChEBI" id="CHEBI:29105"/>
    </ligand>
</feature>
<dbReference type="GO" id="GO:0006400">
    <property type="term" value="P:tRNA modification"/>
    <property type="evidence" value="ECO:0007669"/>
    <property type="project" value="InterPro"/>
</dbReference>
<dbReference type="GO" id="GO:0008479">
    <property type="term" value="F:tRNA-guanosine(34) queuine transglycosylase activity"/>
    <property type="evidence" value="ECO:0007669"/>
    <property type="project" value="UniProtKB-UniRule"/>
</dbReference>
<dbReference type="NCBIfam" id="TIGR00449">
    <property type="entry name" value="tgt_general"/>
    <property type="match status" value="1"/>
</dbReference>
<dbReference type="EMBL" id="CASHTH010003024">
    <property type="protein sequence ID" value="CAI8039083.1"/>
    <property type="molecule type" value="Genomic_DNA"/>
</dbReference>
<dbReference type="PANTHER" id="PTHR46064">
    <property type="entry name" value="QUEUINE TRNA-RIBOSYLTRANSFERASE ACCESSORY SUBUNIT 2"/>
    <property type="match status" value="1"/>
</dbReference>
<gene>
    <name evidence="7" type="ORF">GBAR_LOCUS21738</name>
</gene>
<evidence type="ECO:0000259" key="6">
    <source>
        <dbReference type="Pfam" id="PF01702"/>
    </source>
</evidence>
<dbReference type="InterPro" id="IPR028592">
    <property type="entry name" value="QTRTD1"/>
</dbReference>
<sequence length="407" mass="45664">MKLFLEKITSSGGRVGRLVWCTESAQSVLETPLCLPYTRAGAIPHIVQSVYQDLSPRPTAAMLTLPSLYELPGSAVLKEYDYGIHNFLNMKDQFLYLSIQDPHCPPRSGFNEEKSTSVWTNGGRMKVSVAGYMEFVRASRPNVFESLCDSVSSQTNKLKRVRKSVDRTLRFLDQTLAMRQNCQVLEECGLLGAVVGGDVYEERVRSATETVKRPVDGFVIEGFDLEHSHECYQSILQSATSVLPQSSPRFIHGVYSPGDILTAVESGVDVFDSACVLTATENGCAFTFHNSSSDCVENRRENRGATENIAAEPPSHQIDLNDEKYAMDFSPLLRGCECYCCVHHTRAYIHHLLITREILASTLLMMHNFTHLMKFFASLRDVLRSPLESDYLHFKSLCAFPEHFLHA</sequence>
<dbReference type="Pfam" id="PF01702">
    <property type="entry name" value="TGT"/>
    <property type="match status" value="1"/>
</dbReference>
<evidence type="ECO:0000256" key="1">
    <source>
        <dbReference type="ARBA" id="ARBA00022490"/>
    </source>
</evidence>
<dbReference type="InterPro" id="IPR050852">
    <property type="entry name" value="Queuine_tRNA-ribosyltrfase"/>
</dbReference>
<evidence type="ECO:0000256" key="2">
    <source>
        <dbReference type="ARBA" id="ARBA00022694"/>
    </source>
</evidence>
<dbReference type="GO" id="GO:0046872">
    <property type="term" value="F:metal ion binding"/>
    <property type="evidence" value="ECO:0007669"/>
    <property type="project" value="UniProtKB-KW"/>
</dbReference>
<feature type="binding site" evidence="5">
    <location>
        <position position="336"/>
    </location>
    <ligand>
        <name>Zn(2+)</name>
        <dbReference type="ChEBI" id="CHEBI:29105"/>
    </ligand>
</feature>
<comment type="similarity">
    <text evidence="5">Belongs to the queuine tRNA-ribosyltransferase family. QTRT2 subfamily.</text>
</comment>
<dbReference type="PANTHER" id="PTHR46064:SF1">
    <property type="entry name" value="QUEUINE TRNA-RIBOSYLTRANSFERASE ACCESSORY SUBUNIT 2"/>
    <property type="match status" value="1"/>
</dbReference>
<feature type="binding site" evidence="5">
    <location>
        <position position="367"/>
    </location>
    <ligand>
        <name>Zn(2+)</name>
        <dbReference type="ChEBI" id="CHEBI:29105"/>
    </ligand>
</feature>
<dbReference type="HAMAP" id="MF_03043">
    <property type="entry name" value="QTRT2"/>
    <property type="match status" value="1"/>
</dbReference>
<dbReference type="AlphaFoldDB" id="A0AA35WYX8"/>
<evidence type="ECO:0000313" key="7">
    <source>
        <dbReference type="EMBL" id="CAI8039083.1"/>
    </source>
</evidence>